<keyword evidence="1" id="KW-0472">Membrane</keyword>
<proteinExistence type="predicted"/>
<dbReference type="Proteomes" id="UP001444661">
    <property type="component" value="Unassembled WGS sequence"/>
</dbReference>
<feature type="transmembrane region" description="Helical" evidence="1">
    <location>
        <begin position="29"/>
        <end position="47"/>
    </location>
</feature>
<feature type="transmembrane region" description="Helical" evidence="1">
    <location>
        <begin position="98"/>
        <end position="116"/>
    </location>
</feature>
<dbReference type="EMBL" id="JAQQWK010000010">
    <property type="protein sequence ID" value="KAK8029898.1"/>
    <property type="molecule type" value="Genomic_DNA"/>
</dbReference>
<reference evidence="2 3" key="1">
    <citation type="submission" date="2023-01" db="EMBL/GenBank/DDBJ databases">
        <title>Analysis of 21 Apiospora genomes using comparative genomics revels a genus with tremendous synthesis potential of carbohydrate active enzymes and secondary metabolites.</title>
        <authorList>
            <person name="Sorensen T."/>
        </authorList>
    </citation>
    <scope>NUCLEOTIDE SEQUENCE [LARGE SCALE GENOMIC DNA]</scope>
    <source>
        <strain evidence="2 3">CBS 33761</strain>
    </source>
</reference>
<keyword evidence="3" id="KW-1185">Reference proteome</keyword>
<sequence>MNGSFVAMIMTNWNGVFPTGTPVKTTWTGIWPIDFVLGLLVVFFGAVNNIADLPDIGPFLMLVDLVFTLVVFNIMTLVEDRRNRKTGPLRYPAVWQFLWNWCGAASVLPIYSHLYLTKRGTSAPNVPTEQQQALIFTSIWSILISLPIVLPSALGAVPVGVQFGVVVWFFAPLTLGPFQDLCSLLVSNTGYSGSDNPIKVAYGIVGGFSAIVHISVALAPYLCGPETTWSRIYWPNHSAAQPDHRSFMTEGAMLFMQYDHIVIYLCVLALGAYILGFSHVADGKPQGRKTMGGYPLLTLVAITAIAGPGSALAWLLSREEETVEDAKVAVE</sequence>
<feature type="transmembrane region" description="Helical" evidence="1">
    <location>
        <begin position="200"/>
        <end position="222"/>
    </location>
</feature>
<evidence type="ECO:0000313" key="2">
    <source>
        <dbReference type="EMBL" id="KAK8029898.1"/>
    </source>
</evidence>
<gene>
    <name evidence="2" type="ORF">PG993_011189</name>
</gene>
<feature type="transmembrane region" description="Helical" evidence="1">
    <location>
        <begin position="261"/>
        <end position="281"/>
    </location>
</feature>
<feature type="transmembrane region" description="Helical" evidence="1">
    <location>
        <begin position="293"/>
        <end position="316"/>
    </location>
</feature>
<name>A0ABR1SDM7_9PEZI</name>
<organism evidence="2 3">
    <name type="scientific">Apiospora rasikravindrae</name>
    <dbReference type="NCBI Taxonomy" id="990691"/>
    <lineage>
        <taxon>Eukaryota</taxon>
        <taxon>Fungi</taxon>
        <taxon>Dikarya</taxon>
        <taxon>Ascomycota</taxon>
        <taxon>Pezizomycotina</taxon>
        <taxon>Sordariomycetes</taxon>
        <taxon>Xylariomycetidae</taxon>
        <taxon>Amphisphaeriales</taxon>
        <taxon>Apiosporaceae</taxon>
        <taxon>Apiospora</taxon>
    </lineage>
</organism>
<keyword evidence="1" id="KW-0812">Transmembrane</keyword>
<feature type="transmembrane region" description="Helical" evidence="1">
    <location>
        <begin position="59"/>
        <end position="78"/>
    </location>
</feature>
<accession>A0ABR1SDM7</accession>
<evidence type="ECO:0000313" key="3">
    <source>
        <dbReference type="Proteomes" id="UP001444661"/>
    </source>
</evidence>
<feature type="transmembrane region" description="Helical" evidence="1">
    <location>
        <begin position="165"/>
        <end position="188"/>
    </location>
</feature>
<feature type="transmembrane region" description="Helical" evidence="1">
    <location>
        <begin position="137"/>
        <end position="159"/>
    </location>
</feature>
<evidence type="ECO:0000256" key="1">
    <source>
        <dbReference type="SAM" id="Phobius"/>
    </source>
</evidence>
<keyword evidence="1" id="KW-1133">Transmembrane helix</keyword>
<protein>
    <submittedName>
        <fullName evidence="2">Uncharacterized protein</fullName>
    </submittedName>
</protein>
<comment type="caution">
    <text evidence="2">The sequence shown here is derived from an EMBL/GenBank/DDBJ whole genome shotgun (WGS) entry which is preliminary data.</text>
</comment>